<feature type="transmembrane region" description="Helical" evidence="1">
    <location>
        <begin position="16"/>
        <end position="38"/>
    </location>
</feature>
<dbReference type="Pfam" id="PF06196">
    <property type="entry name" value="DUF997"/>
    <property type="match status" value="1"/>
</dbReference>
<proteinExistence type="predicted"/>
<dbReference type="AlphaFoldDB" id="A0A5C5WNI0"/>
<dbReference type="RefSeq" id="WP_146510552.1">
    <property type="nucleotide sequence ID" value="NZ_SIHI01000007.1"/>
</dbReference>
<organism evidence="2 3">
    <name type="scientific">Thalassoglobus neptunius</name>
    <dbReference type="NCBI Taxonomy" id="1938619"/>
    <lineage>
        <taxon>Bacteria</taxon>
        <taxon>Pseudomonadati</taxon>
        <taxon>Planctomycetota</taxon>
        <taxon>Planctomycetia</taxon>
        <taxon>Planctomycetales</taxon>
        <taxon>Planctomycetaceae</taxon>
        <taxon>Thalassoglobus</taxon>
    </lineage>
</organism>
<sequence length="105" mass="11790">MKSTEDPVYRHSKREAIAILLLWGASFLWTVPYCYEYGYRTAGEELELDLFWGLPSWVVWGVAVPWVVCGLVAIGMCAFYIQDDDLEPAESLSSEVNSSESSNSS</sequence>
<reference evidence="2 3" key="1">
    <citation type="submission" date="2019-02" db="EMBL/GenBank/DDBJ databases">
        <title>Deep-cultivation of Planctomycetes and their phenomic and genomic characterization uncovers novel biology.</title>
        <authorList>
            <person name="Wiegand S."/>
            <person name="Jogler M."/>
            <person name="Boedeker C."/>
            <person name="Pinto D."/>
            <person name="Vollmers J."/>
            <person name="Rivas-Marin E."/>
            <person name="Kohn T."/>
            <person name="Peeters S.H."/>
            <person name="Heuer A."/>
            <person name="Rast P."/>
            <person name="Oberbeckmann S."/>
            <person name="Bunk B."/>
            <person name="Jeske O."/>
            <person name="Meyerdierks A."/>
            <person name="Storesund J.E."/>
            <person name="Kallscheuer N."/>
            <person name="Luecker S."/>
            <person name="Lage O.M."/>
            <person name="Pohl T."/>
            <person name="Merkel B.J."/>
            <person name="Hornburger P."/>
            <person name="Mueller R.-W."/>
            <person name="Bruemmer F."/>
            <person name="Labrenz M."/>
            <person name="Spormann A.M."/>
            <person name="Op Den Camp H."/>
            <person name="Overmann J."/>
            <person name="Amann R."/>
            <person name="Jetten M.S.M."/>
            <person name="Mascher T."/>
            <person name="Medema M.H."/>
            <person name="Devos D.P."/>
            <person name="Kaster A.-K."/>
            <person name="Ovreas L."/>
            <person name="Rohde M."/>
            <person name="Galperin M.Y."/>
            <person name="Jogler C."/>
        </authorList>
    </citation>
    <scope>NUCLEOTIDE SEQUENCE [LARGE SCALE GENOMIC DNA]</scope>
    <source>
        <strain evidence="2 3">KOR42</strain>
    </source>
</reference>
<dbReference type="Proteomes" id="UP000317243">
    <property type="component" value="Unassembled WGS sequence"/>
</dbReference>
<protein>
    <submittedName>
        <fullName evidence="2">Uncharacterized protein</fullName>
    </submittedName>
</protein>
<keyword evidence="1" id="KW-1133">Transmembrane helix</keyword>
<dbReference type="InterPro" id="IPR010398">
    <property type="entry name" value="DUF997"/>
</dbReference>
<evidence type="ECO:0000256" key="1">
    <source>
        <dbReference type="SAM" id="Phobius"/>
    </source>
</evidence>
<accession>A0A5C5WNI0</accession>
<feature type="transmembrane region" description="Helical" evidence="1">
    <location>
        <begin position="58"/>
        <end position="81"/>
    </location>
</feature>
<gene>
    <name evidence="2" type="ORF">KOR42_30560</name>
</gene>
<keyword evidence="1" id="KW-0472">Membrane</keyword>
<comment type="caution">
    <text evidence="2">The sequence shown here is derived from an EMBL/GenBank/DDBJ whole genome shotgun (WGS) entry which is preliminary data.</text>
</comment>
<keyword evidence="1" id="KW-0812">Transmembrane</keyword>
<keyword evidence="3" id="KW-1185">Reference proteome</keyword>
<name>A0A5C5WNI0_9PLAN</name>
<dbReference type="OrthoDB" id="290233at2"/>
<evidence type="ECO:0000313" key="2">
    <source>
        <dbReference type="EMBL" id="TWT52188.1"/>
    </source>
</evidence>
<evidence type="ECO:0000313" key="3">
    <source>
        <dbReference type="Proteomes" id="UP000317243"/>
    </source>
</evidence>
<dbReference type="EMBL" id="SIHI01000007">
    <property type="protein sequence ID" value="TWT52188.1"/>
    <property type="molecule type" value="Genomic_DNA"/>
</dbReference>